<comment type="caution">
    <text evidence="1">The sequence shown here is derived from an EMBL/GenBank/DDBJ whole genome shotgun (WGS) entry which is preliminary data.</text>
</comment>
<evidence type="ECO:0000313" key="1">
    <source>
        <dbReference type="EMBL" id="KAH3768952.1"/>
    </source>
</evidence>
<proteinExistence type="predicted"/>
<reference evidence="1" key="1">
    <citation type="journal article" date="2019" name="bioRxiv">
        <title>The Genome of the Zebra Mussel, Dreissena polymorpha: A Resource for Invasive Species Research.</title>
        <authorList>
            <person name="McCartney M.A."/>
            <person name="Auch B."/>
            <person name="Kono T."/>
            <person name="Mallez S."/>
            <person name="Zhang Y."/>
            <person name="Obille A."/>
            <person name="Becker A."/>
            <person name="Abrahante J.E."/>
            <person name="Garbe J."/>
            <person name="Badalamenti J.P."/>
            <person name="Herman A."/>
            <person name="Mangelson H."/>
            <person name="Liachko I."/>
            <person name="Sullivan S."/>
            <person name="Sone E.D."/>
            <person name="Koren S."/>
            <person name="Silverstein K.A.T."/>
            <person name="Beckman K.B."/>
            <person name="Gohl D.M."/>
        </authorList>
    </citation>
    <scope>NUCLEOTIDE SEQUENCE</scope>
    <source>
        <strain evidence="1">Duluth1</strain>
        <tissue evidence="1">Whole animal</tissue>
    </source>
</reference>
<organism evidence="1 2">
    <name type="scientific">Dreissena polymorpha</name>
    <name type="common">Zebra mussel</name>
    <name type="synonym">Mytilus polymorpha</name>
    <dbReference type="NCBI Taxonomy" id="45954"/>
    <lineage>
        <taxon>Eukaryota</taxon>
        <taxon>Metazoa</taxon>
        <taxon>Spiralia</taxon>
        <taxon>Lophotrochozoa</taxon>
        <taxon>Mollusca</taxon>
        <taxon>Bivalvia</taxon>
        <taxon>Autobranchia</taxon>
        <taxon>Heteroconchia</taxon>
        <taxon>Euheterodonta</taxon>
        <taxon>Imparidentia</taxon>
        <taxon>Neoheterodontei</taxon>
        <taxon>Myida</taxon>
        <taxon>Dreissenoidea</taxon>
        <taxon>Dreissenidae</taxon>
        <taxon>Dreissena</taxon>
    </lineage>
</organism>
<evidence type="ECO:0000313" key="2">
    <source>
        <dbReference type="Proteomes" id="UP000828390"/>
    </source>
</evidence>
<protein>
    <submittedName>
        <fullName evidence="1">Uncharacterized protein</fullName>
    </submittedName>
</protein>
<sequence length="63" mass="7464">MRLSSKKTVLRCLCGWSSKFQPQQNSPGRAFTFRQRPAFRGLTRPSRRQRFAALLYHHKCQCH</sequence>
<reference evidence="1" key="2">
    <citation type="submission" date="2020-11" db="EMBL/GenBank/DDBJ databases">
        <authorList>
            <person name="McCartney M.A."/>
            <person name="Auch B."/>
            <person name="Kono T."/>
            <person name="Mallez S."/>
            <person name="Becker A."/>
            <person name="Gohl D.M."/>
            <person name="Silverstein K.A.T."/>
            <person name="Koren S."/>
            <person name="Bechman K.B."/>
            <person name="Herman A."/>
            <person name="Abrahante J.E."/>
            <person name="Garbe J."/>
        </authorList>
    </citation>
    <scope>NUCLEOTIDE SEQUENCE</scope>
    <source>
        <strain evidence="1">Duluth1</strain>
        <tissue evidence="1">Whole animal</tissue>
    </source>
</reference>
<name>A0A9D4IE18_DREPO</name>
<dbReference type="AlphaFoldDB" id="A0A9D4IE18"/>
<accession>A0A9D4IE18</accession>
<keyword evidence="2" id="KW-1185">Reference proteome</keyword>
<dbReference type="Proteomes" id="UP000828390">
    <property type="component" value="Unassembled WGS sequence"/>
</dbReference>
<dbReference type="EMBL" id="JAIWYP010000009">
    <property type="protein sequence ID" value="KAH3768952.1"/>
    <property type="molecule type" value="Genomic_DNA"/>
</dbReference>
<gene>
    <name evidence="1" type="ORF">DPMN_170174</name>
</gene>